<evidence type="ECO:0000313" key="1">
    <source>
        <dbReference type="EMBL" id="MFE3868997.1"/>
    </source>
</evidence>
<dbReference type="EMBL" id="JBHZPZ010000016">
    <property type="protein sequence ID" value="MFE3868997.1"/>
    <property type="molecule type" value="Genomic_DNA"/>
</dbReference>
<protein>
    <submittedName>
        <fullName evidence="1">Uncharacterized protein</fullName>
    </submittedName>
</protein>
<reference evidence="1 2" key="1">
    <citation type="submission" date="2024-06" db="EMBL/GenBank/DDBJ databases">
        <title>Flavobacterium spp. isolated from glacier.</title>
        <authorList>
            <person name="Han D."/>
        </authorList>
    </citation>
    <scope>NUCLEOTIDE SEQUENCE [LARGE SCALE GENOMIC DNA]</scope>
    <source>
        <strain evidence="1 2">LS2P90</strain>
    </source>
</reference>
<comment type="caution">
    <text evidence="1">The sequence shown here is derived from an EMBL/GenBank/DDBJ whole genome shotgun (WGS) entry which is preliminary data.</text>
</comment>
<gene>
    <name evidence="1" type="ORF">ACFX5E_13085</name>
</gene>
<dbReference type="Proteomes" id="UP001600109">
    <property type="component" value="Unassembled WGS sequence"/>
</dbReference>
<organism evidence="1 2">
    <name type="scientific">Flavobacterium xylosi</name>
    <dbReference type="NCBI Taxonomy" id="3230415"/>
    <lineage>
        <taxon>Bacteria</taxon>
        <taxon>Pseudomonadati</taxon>
        <taxon>Bacteroidota</taxon>
        <taxon>Flavobacteriia</taxon>
        <taxon>Flavobacteriales</taxon>
        <taxon>Flavobacteriaceae</taxon>
        <taxon>Flavobacterium</taxon>
    </lineage>
</organism>
<dbReference type="RefSeq" id="WP_379855608.1">
    <property type="nucleotide sequence ID" value="NZ_JBHZPZ010000016.1"/>
</dbReference>
<proteinExistence type="predicted"/>
<evidence type="ECO:0000313" key="2">
    <source>
        <dbReference type="Proteomes" id="UP001600109"/>
    </source>
</evidence>
<keyword evidence="2" id="KW-1185">Reference proteome</keyword>
<name>A0ABW6HZ55_9FLAO</name>
<accession>A0ABW6HZ55</accession>
<sequence>MKTTLEKRKINLVQNFLALDNTETISKVEVLLKEEKARIYEESISKKMTHSELGKLLEQSEKDFENGDFNSISEVKSMMKNW</sequence>